<evidence type="ECO:0000313" key="2">
    <source>
        <dbReference type="EMBL" id="WSE27244.1"/>
    </source>
</evidence>
<dbReference type="EMBL" id="CP142149">
    <property type="protein sequence ID" value="WSE27244.1"/>
    <property type="molecule type" value="Genomic_DNA"/>
</dbReference>
<gene>
    <name evidence="2" type="ORF">VSH64_30810</name>
</gene>
<evidence type="ECO:0000256" key="1">
    <source>
        <dbReference type="SAM" id="MobiDB-lite"/>
    </source>
</evidence>
<sequence>MDSWLSIEVLDGEFSARSWQRAHGDNLTEAALTHGAEQWTWHVHRWGVTLEIEFADLAQRERFRGLAAVTAALDAVPDPDRGLVVYNGRGGGSGTRVPRTPRPLPMAGAGALPTPKEEVRLQLATGEPPMFQLSAGG</sequence>
<evidence type="ECO:0000313" key="3">
    <source>
        <dbReference type="Proteomes" id="UP001330812"/>
    </source>
</evidence>
<feature type="region of interest" description="Disordered" evidence="1">
    <location>
        <begin position="86"/>
        <end position="115"/>
    </location>
</feature>
<keyword evidence="3" id="KW-1185">Reference proteome</keyword>
<proteinExistence type="predicted"/>
<accession>A0ABZ1I0R5</accession>
<organism evidence="2 3">
    <name type="scientific">Amycolatopsis rhabdoformis</name>
    <dbReference type="NCBI Taxonomy" id="1448059"/>
    <lineage>
        <taxon>Bacteria</taxon>
        <taxon>Bacillati</taxon>
        <taxon>Actinomycetota</taxon>
        <taxon>Actinomycetes</taxon>
        <taxon>Pseudonocardiales</taxon>
        <taxon>Pseudonocardiaceae</taxon>
        <taxon>Amycolatopsis</taxon>
    </lineage>
</organism>
<protein>
    <submittedName>
        <fullName evidence="2">Uncharacterized protein</fullName>
    </submittedName>
</protein>
<reference evidence="2 3" key="1">
    <citation type="journal article" date="2015" name="Int. J. Syst. Evol. Microbiol.">
        <title>Amycolatopsis rhabdoformis sp. nov., an actinomycete isolated from a tropical forest soil.</title>
        <authorList>
            <person name="Souza W.R."/>
            <person name="Silva R.E."/>
            <person name="Goodfellow M."/>
            <person name="Busarakam K."/>
            <person name="Figueiro F.S."/>
            <person name="Ferreira D."/>
            <person name="Rodrigues-Filho E."/>
            <person name="Moraes L.A.B."/>
            <person name="Zucchi T.D."/>
        </authorList>
    </citation>
    <scope>NUCLEOTIDE SEQUENCE [LARGE SCALE GENOMIC DNA]</scope>
    <source>
        <strain evidence="2 3">NCIMB 14900</strain>
    </source>
</reference>
<name>A0ABZ1I0R5_9PSEU</name>
<dbReference type="RefSeq" id="WP_326566255.1">
    <property type="nucleotide sequence ID" value="NZ_CP142149.1"/>
</dbReference>
<dbReference type="Proteomes" id="UP001330812">
    <property type="component" value="Chromosome"/>
</dbReference>